<name>A0A397U9L4_9GLOM</name>
<comment type="caution">
    <text evidence="1">The sequence shown here is derived from an EMBL/GenBank/DDBJ whole genome shotgun (WGS) entry which is preliminary data.</text>
</comment>
<protein>
    <submittedName>
        <fullName evidence="1">Uncharacterized protein</fullName>
    </submittedName>
</protein>
<dbReference type="EMBL" id="QKWP01002320">
    <property type="protein sequence ID" value="RIB03796.1"/>
    <property type="molecule type" value="Genomic_DNA"/>
</dbReference>
<sequence>MCTNSTKKLIINKQLVLQQPEIFFEKYARNQKYEIYINEREIIHIIKTNNNIVIDIFRKCVLKRYLKEKKKQSRFNTCLKCGKFTYITILEKFEFGKFQLLKNMKKALPNKLINENTNSCEEPNHPFTNFLQENEKVELRFPNLKKMKLFFKTYIDWRRYKLYECEHKNITVYDKKFRKIDQFVKKDLFYYVNYFLKEEMIFNTCPDCSKICVNKKNGCGCKKIKCSYE</sequence>
<organism evidence="1 2">
    <name type="scientific">Gigaspora rosea</name>
    <dbReference type="NCBI Taxonomy" id="44941"/>
    <lineage>
        <taxon>Eukaryota</taxon>
        <taxon>Fungi</taxon>
        <taxon>Fungi incertae sedis</taxon>
        <taxon>Mucoromycota</taxon>
        <taxon>Glomeromycotina</taxon>
        <taxon>Glomeromycetes</taxon>
        <taxon>Diversisporales</taxon>
        <taxon>Gigasporaceae</taxon>
        <taxon>Gigaspora</taxon>
    </lineage>
</organism>
<dbReference type="Proteomes" id="UP000266673">
    <property type="component" value="Unassembled WGS sequence"/>
</dbReference>
<reference evidence="1 2" key="1">
    <citation type="submission" date="2018-06" db="EMBL/GenBank/DDBJ databases">
        <title>Comparative genomics reveals the genomic features of Rhizophagus irregularis, R. cerebriforme, R. diaphanum and Gigaspora rosea, and their symbiotic lifestyle signature.</title>
        <authorList>
            <person name="Morin E."/>
            <person name="San Clemente H."/>
            <person name="Chen E.C.H."/>
            <person name="De La Providencia I."/>
            <person name="Hainaut M."/>
            <person name="Kuo A."/>
            <person name="Kohler A."/>
            <person name="Murat C."/>
            <person name="Tang N."/>
            <person name="Roy S."/>
            <person name="Loubradou J."/>
            <person name="Henrissat B."/>
            <person name="Grigoriev I.V."/>
            <person name="Corradi N."/>
            <person name="Roux C."/>
            <person name="Martin F.M."/>
        </authorList>
    </citation>
    <scope>NUCLEOTIDE SEQUENCE [LARGE SCALE GENOMIC DNA]</scope>
    <source>
        <strain evidence="1 2">DAOM 194757</strain>
    </source>
</reference>
<dbReference type="OrthoDB" id="2485244at2759"/>
<evidence type="ECO:0000313" key="2">
    <source>
        <dbReference type="Proteomes" id="UP000266673"/>
    </source>
</evidence>
<evidence type="ECO:0000313" key="1">
    <source>
        <dbReference type="EMBL" id="RIB03796.1"/>
    </source>
</evidence>
<dbReference type="AlphaFoldDB" id="A0A397U9L4"/>
<keyword evidence="2" id="KW-1185">Reference proteome</keyword>
<accession>A0A397U9L4</accession>
<gene>
    <name evidence="1" type="ORF">C2G38_2224045</name>
</gene>
<proteinExistence type="predicted"/>